<name>A0A286ULR0_9AGAM</name>
<protein>
    <submittedName>
        <fullName evidence="1">Uncharacterized protein</fullName>
    </submittedName>
</protein>
<organism evidence="1 2">
    <name type="scientific">Pyrrhoderma noxium</name>
    <dbReference type="NCBI Taxonomy" id="2282107"/>
    <lineage>
        <taxon>Eukaryota</taxon>
        <taxon>Fungi</taxon>
        <taxon>Dikarya</taxon>
        <taxon>Basidiomycota</taxon>
        <taxon>Agaricomycotina</taxon>
        <taxon>Agaricomycetes</taxon>
        <taxon>Hymenochaetales</taxon>
        <taxon>Hymenochaetaceae</taxon>
        <taxon>Pyrrhoderma</taxon>
    </lineage>
</organism>
<evidence type="ECO:0000313" key="1">
    <source>
        <dbReference type="EMBL" id="PAV20556.1"/>
    </source>
</evidence>
<sequence length="120" mass="13636">MPPEYQQIITPQGVLYVSRSHPYDLLMNLLTSLNGYESFNSSLDNQSIENVSSSAVAPPAVKEVPKTKKLGTKLAKKQRNLPWGLQEMELVQITILRSFWFKSTLYPLPRMADIWLVGLE</sequence>
<gene>
    <name evidence="1" type="ORF">PNOK_0318300</name>
</gene>
<evidence type="ECO:0000313" key="2">
    <source>
        <dbReference type="Proteomes" id="UP000217199"/>
    </source>
</evidence>
<dbReference type="InParanoid" id="A0A286ULR0"/>
<proteinExistence type="predicted"/>
<keyword evidence="2" id="KW-1185">Reference proteome</keyword>
<dbReference type="AlphaFoldDB" id="A0A286ULR0"/>
<dbReference type="EMBL" id="NBII01000003">
    <property type="protein sequence ID" value="PAV20556.1"/>
    <property type="molecule type" value="Genomic_DNA"/>
</dbReference>
<comment type="caution">
    <text evidence="1">The sequence shown here is derived from an EMBL/GenBank/DDBJ whole genome shotgun (WGS) entry which is preliminary data.</text>
</comment>
<accession>A0A286ULR0</accession>
<reference evidence="1 2" key="1">
    <citation type="journal article" date="2017" name="Mol. Ecol.">
        <title>Comparative and population genomic landscape of Phellinus noxius: A hypervariable fungus causing root rot in trees.</title>
        <authorList>
            <person name="Chung C.L."/>
            <person name="Lee T.J."/>
            <person name="Akiba M."/>
            <person name="Lee H.H."/>
            <person name="Kuo T.H."/>
            <person name="Liu D."/>
            <person name="Ke H.M."/>
            <person name="Yokoi T."/>
            <person name="Roa M.B."/>
            <person name="Lu M.J."/>
            <person name="Chang Y.Y."/>
            <person name="Ann P.J."/>
            <person name="Tsai J.N."/>
            <person name="Chen C.Y."/>
            <person name="Tzean S.S."/>
            <person name="Ota Y."/>
            <person name="Hattori T."/>
            <person name="Sahashi N."/>
            <person name="Liou R.F."/>
            <person name="Kikuchi T."/>
            <person name="Tsai I.J."/>
        </authorList>
    </citation>
    <scope>NUCLEOTIDE SEQUENCE [LARGE SCALE GENOMIC DNA]</scope>
    <source>
        <strain evidence="1 2">FFPRI411160</strain>
    </source>
</reference>
<dbReference type="Proteomes" id="UP000217199">
    <property type="component" value="Unassembled WGS sequence"/>
</dbReference>